<protein>
    <recommendedName>
        <fullName evidence="4">MORN repeat protein</fullName>
    </recommendedName>
</protein>
<dbReference type="SMART" id="SM00698">
    <property type="entry name" value="MORN"/>
    <property type="match status" value="7"/>
</dbReference>
<evidence type="ECO:0000313" key="2">
    <source>
        <dbReference type="EMBL" id="CAD8059268.1"/>
    </source>
</evidence>
<proteinExistence type="predicted"/>
<keyword evidence="1" id="KW-0677">Repeat</keyword>
<sequence>MILFKNGDKFEGIRDQNSNKLNGSGTIKFNDSNSFYKGKFFNGKFHGEGQLSINKVSLIGNWINGQPDLKSEWKIEGPNYQYKGSINEEFKKDGYGTLIFDGNSFYKGEFIVDKYQGQGHLKTNQLEYKGEFYNSKFNGKGQLIWQNSKYEGNFEMGQFNGKGKLENIEGTYIGEFQNNQKYGEGVLQYKNGDSYEGQWLEDEPEGKGKLIQWNKKFGCQLIYNGFFEKGCPEGKGELQIITEGQDMKKYQGSFNEGLFNGEGVISLDSNVKVEGQFFDNHISGECNIYFQKENQKLECQMKRNQKEGVCSMKIKDICYQGNFKSNIEKVDSIKFYSNY</sequence>
<organism evidence="2 3">
    <name type="scientific">Paramecium sonneborni</name>
    <dbReference type="NCBI Taxonomy" id="65129"/>
    <lineage>
        <taxon>Eukaryota</taxon>
        <taxon>Sar</taxon>
        <taxon>Alveolata</taxon>
        <taxon>Ciliophora</taxon>
        <taxon>Intramacronucleata</taxon>
        <taxon>Oligohymenophorea</taxon>
        <taxon>Peniculida</taxon>
        <taxon>Parameciidae</taxon>
        <taxon>Paramecium</taxon>
    </lineage>
</organism>
<evidence type="ECO:0008006" key="4">
    <source>
        <dbReference type="Google" id="ProtNLM"/>
    </source>
</evidence>
<dbReference type="PANTHER" id="PTHR43215:SF14">
    <property type="entry name" value="RADIAL SPOKE HEAD 1 HOMOLOG"/>
    <property type="match status" value="1"/>
</dbReference>
<dbReference type="Pfam" id="PF02493">
    <property type="entry name" value="MORN"/>
    <property type="match status" value="6"/>
</dbReference>
<dbReference type="OrthoDB" id="377104at2759"/>
<keyword evidence="3" id="KW-1185">Reference proteome</keyword>
<dbReference type="Proteomes" id="UP000692954">
    <property type="component" value="Unassembled WGS sequence"/>
</dbReference>
<accession>A0A8S1KVL0</accession>
<dbReference type="PANTHER" id="PTHR43215">
    <property type="entry name" value="RADIAL SPOKE HEAD 1 HOMOLOG"/>
    <property type="match status" value="1"/>
</dbReference>
<evidence type="ECO:0000313" key="3">
    <source>
        <dbReference type="Proteomes" id="UP000692954"/>
    </source>
</evidence>
<comment type="caution">
    <text evidence="2">The sequence shown here is derived from an EMBL/GenBank/DDBJ whole genome shotgun (WGS) entry which is preliminary data.</text>
</comment>
<dbReference type="InterPro" id="IPR003409">
    <property type="entry name" value="MORN"/>
</dbReference>
<gene>
    <name evidence="2" type="ORF">PSON_ATCC_30995.1.T0130139</name>
</gene>
<name>A0A8S1KVL0_9CILI</name>
<dbReference type="EMBL" id="CAJJDN010000013">
    <property type="protein sequence ID" value="CAD8059268.1"/>
    <property type="molecule type" value="Genomic_DNA"/>
</dbReference>
<evidence type="ECO:0000256" key="1">
    <source>
        <dbReference type="ARBA" id="ARBA00022737"/>
    </source>
</evidence>
<reference evidence="2" key="1">
    <citation type="submission" date="2021-01" db="EMBL/GenBank/DDBJ databases">
        <authorList>
            <consortium name="Genoscope - CEA"/>
            <person name="William W."/>
        </authorList>
    </citation>
    <scope>NUCLEOTIDE SEQUENCE</scope>
</reference>
<dbReference type="GO" id="GO:0005829">
    <property type="term" value="C:cytosol"/>
    <property type="evidence" value="ECO:0007669"/>
    <property type="project" value="TreeGrafter"/>
</dbReference>
<dbReference type="AlphaFoldDB" id="A0A8S1KVL0"/>